<proteinExistence type="predicted"/>
<name>Q85WT8_PINKO</name>
<geneLocation type="chloroplast" evidence="1"/>
<accession>Q85WT8</accession>
<reference evidence="1" key="1">
    <citation type="submission" date="2007-04" db="EMBL/GenBank/DDBJ databases">
        <authorList>
            <person name="Noh E.W."/>
            <person name="Lee J.S."/>
            <person name="Choi Y.I."/>
            <person name="Han M.S."/>
            <person name="Yi Y.S."/>
            <person name="Han S.U."/>
        </authorList>
    </citation>
    <scope>NUCLEOTIDE SEQUENCE</scope>
</reference>
<sequence>MPRLQTKRKYKLYLHTIFVPFVWESFFRKFGTIRTAFDMQFFLHFFPILGKFGGFK</sequence>
<keyword evidence="1" id="KW-0934">Plastid</keyword>
<dbReference type="EMBL" id="AY228468">
    <property type="protein sequence ID" value="AAO74131.1"/>
    <property type="molecule type" value="Genomic_DNA"/>
</dbReference>
<dbReference type="AlphaFoldDB" id="Q85WT8"/>
<evidence type="ECO:0000313" key="1">
    <source>
        <dbReference type="EMBL" id="AAO74131.1"/>
    </source>
</evidence>
<keyword evidence="1" id="KW-0150">Chloroplast</keyword>
<protein>
    <submittedName>
        <fullName evidence="1">ORF56g</fullName>
    </submittedName>
</protein>
<organism evidence="1">
    <name type="scientific">Pinus koraiensis</name>
    <name type="common">Korean pine</name>
    <dbReference type="NCBI Taxonomy" id="88728"/>
    <lineage>
        <taxon>Eukaryota</taxon>
        <taxon>Viridiplantae</taxon>
        <taxon>Streptophyta</taxon>
        <taxon>Embryophyta</taxon>
        <taxon>Tracheophyta</taxon>
        <taxon>Spermatophyta</taxon>
        <taxon>Pinopsida</taxon>
        <taxon>Pinidae</taxon>
        <taxon>Conifers I</taxon>
        <taxon>Pinales</taxon>
        <taxon>Pinaceae</taxon>
        <taxon>Pinus</taxon>
        <taxon>Pinus subgen. Strobus</taxon>
    </lineage>
</organism>